<dbReference type="RefSeq" id="WP_009283519.1">
    <property type="nucleotide sequence ID" value="NZ_CAIT01000007.1"/>
</dbReference>
<keyword evidence="2" id="KW-1185">Reference proteome</keyword>
<dbReference type="AlphaFoldDB" id="I2GM17"/>
<dbReference type="Proteomes" id="UP000009309">
    <property type="component" value="Unassembled WGS sequence"/>
</dbReference>
<sequence>MNPTLNMPGAWAAYKDIPPSLSPISQNKTLYVGKFNDELLQEPDAIEGLESVNDVLEHYKPDVTLSLFDQEGAPVVETFEFRRMGDFSQEGLVEQSPILRELSEQMRNLQKLDRHLRSNKLLQTALQNPQAKAIVLDMIQQMIDEIDQAS</sequence>
<evidence type="ECO:0000313" key="2">
    <source>
        <dbReference type="Proteomes" id="UP000009309"/>
    </source>
</evidence>
<comment type="caution">
    <text evidence="1">The sequence shown here is derived from an EMBL/GenBank/DDBJ whole genome shotgun (WGS) entry which is preliminary data.</text>
</comment>
<dbReference type="InterPro" id="IPR008312">
    <property type="entry name" value="T6SS_TssB1"/>
</dbReference>
<proteinExistence type="predicted"/>
<evidence type="ECO:0000313" key="1">
    <source>
        <dbReference type="EMBL" id="CCH54943.1"/>
    </source>
</evidence>
<dbReference type="Pfam" id="PF05591">
    <property type="entry name" value="T6SS_VipA"/>
    <property type="match status" value="1"/>
</dbReference>
<dbReference type="EMBL" id="CAIT01000007">
    <property type="protein sequence ID" value="CCH54943.1"/>
    <property type="molecule type" value="Genomic_DNA"/>
</dbReference>
<gene>
    <name evidence="1" type="ORF">BN8_04165</name>
</gene>
<name>I2GM17_9BACT</name>
<reference evidence="1 2" key="1">
    <citation type="journal article" date="2012" name="J. Bacteriol.">
        <title>Genome Sequence of the Filamentous Bacterium Fibrisoma limi BUZ 3T.</title>
        <authorList>
            <person name="Filippini M."/>
            <person name="Qi W."/>
            <person name="Jaenicke S."/>
            <person name="Goesmann A."/>
            <person name="Smits T.H."/>
            <person name="Bagheri H.C."/>
        </authorList>
    </citation>
    <scope>NUCLEOTIDE SEQUENCE [LARGE SCALE GENOMIC DNA]</scope>
    <source>
        <strain evidence="2">BUZ 3T</strain>
    </source>
</reference>
<dbReference type="eggNOG" id="COG3516">
    <property type="taxonomic scope" value="Bacteria"/>
</dbReference>
<organism evidence="1 2">
    <name type="scientific">Fibrisoma limi BUZ 3</name>
    <dbReference type="NCBI Taxonomy" id="1185876"/>
    <lineage>
        <taxon>Bacteria</taxon>
        <taxon>Pseudomonadati</taxon>
        <taxon>Bacteroidota</taxon>
        <taxon>Cytophagia</taxon>
        <taxon>Cytophagales</taxon>
        <taxon>Spirosomataceae</taxon>
        <taxon>Fibrisoma</taxon>
    </lineage>
</organism>
<dbReference type="STRING" id="1185876.BN8_04165"/>
<protein>
    <submittedName>
        <fullName evidence="1">Uncharacterized protein</fullName>
    </submittedName>
</protein>
<dbReference type="OrthoDB" id="761425at2"/>
<accession>I2GM17</accession>